<sequence length="228" mass="25248">MSAFTSTQQIADRSIKPSPADSNTLDSYKNTSAFRRPPAQSISTRNSLSNSLSTKNLSQASPADANLRRSLSGKVIFSTTKRVQIKPQTPVSVGPGSYQLPSCFSQKSSTMSFKYSKDKLKTSGELNLSGTEYHQLSNKKSAPSYTMRQRPKAPENINPGPNKYEVKNDDSTNSRIQKAPVSIIPRAKSRDVFRDNSNPGVGQYEIREKTPNAGFTMSGRNYRELERK</sequence>
<evidence type="ECO:0000313" key="3">
    <source>
        <dbReference type="EMBL" id="KAH0571117.1"/>
    </source>
</evidence>
<dbReference type="Pfam" id="PF07004">
    <property type="entry name" value="SHIPPO-rpt"/>
    <property type="match status" value="3"/>
</dbReference>
<evidence type="ECO:0000313" key="2">
    <source>
        <dbReference type="EMBL" id="EST43292.1"/>
    </source>
</evidence>
<keyword evidence="4" id="KW-1185">Reference proteome</keyword>
<reference evidence="3" key="2">
    <citation type="submission" date="2020-12" db="EMBL/GenBank/DDBJ databases">
        <title>New Spironucleus salmonicida genome in near-complete chromosomes.</title>
        <authorList>
            <person name="Xu F."/>
            <person name="Kurt Z."/>
            <person name="Jimenez-Gonzalez A."/>
            <person name="Astvaldsson A."/>
            <person name="Andersson J.O."/>
            <person name="Svard S.G."/>
        </authorList>
    </citation>
    <scope>NUCLEOTIDE SEQUENCE</scope>
    <source>
        <strain evidence="3">ATCC 50377</strain>
    </source>
</reference>
<dbReference type="VEuPathDB" id="GiardiaDB:SS50377_27417"/>
<feature type="compositionally biased region" description="Polar residues" evidence="1">
    <location>
        <begin position="20"/>
        <end position="33"/>
    </location>
</feature>
<protein>
    <submittedName>
        <fullName evidence="2">SHIPPO 1-like protein</fullName>
    </submittedName>
</protein>
<name>V6LFM0_9EUKA</name>
<organism evidence="2">
    <name type="scientific">Spironucleus salmonicida</name>
    <dbReference type="NCBI Taxonomy" id="348837"/>
    <lineage>
        <taxon>Eukaryota</taxon>
        <taxon>Metamonada</taxon>
        <taxon>Diplomonadida</taxon>
        <taxon>Hexamitidae</taxon>
        <taxon>Hexamitinae</taxon>
        <taxon>Spironucleus</taxon>
    </lineage>
</organism>
<reference evidence="2 3" key="1">
    <citation type="journal article" date="2014" name="PLoS Genet.">
        <title>The Genome of Spironucleus salmonicida Highlights a Fish Pathogen Adapted to Fluctuating Environments.</title>
        <authorList>
            <person name="Xu F."/>
            <person name="Jerlstrom-Hultqvist J."/>
            <person name="Einarsson E."/>
            <person name="Astvaldsson A."/>
            <person name="Svard S.G."/>
            <person name="Andersson J.O."/>
        </authorList>
    </citation>
    <scope>NUCLEOTIDE SEQUENCE</scope>
    <source>
        <strain evidence="3">ATCC 50377</strain>
    </source>
</reference>
<dbReference type="EMBL" id="KI546139">
    <property type="protein sequence ID" value="EST43292.1"/>
    <property type="molecule type" value="Genomic_DNA"/>
</dbReference>
<feature type="compositionally biased region" description="Low complexity" evidence="1">
    <location>
        <begin position="41"/>
        <end position="58"/>
    </location>
</feature>
<evidence type="ECO:0000313" key="4">
    <source>
        <dbReference type="Proteomes" id="UP000018208"/>
    </source>
</evidence>
<feature type="region of interest" description="Disordered" evidence="1">
    <location>
        <begin position="134"/>
        <end position="228"/>
    </location>
</feature>
<evidence type="ECO:0000256" key="1">
    <source>
        <dbReference type="SAM" id="MobiDB-lite"/>
    </source>
</evidence>
<gene>
    <name evidence="2" type="ORF">SS50377_16958</name>
    <name evidence="3" type="ORF">SS50377_27417</name>
</gene>
<dbReference type="InterPro" id="IPR010736">
    <property type="entry name" value="SHIPPO-rpt"/>
</dbReference>
<feature type="region of interest" description="Disordered" evidence="1">
    <location>
        <begin position="1"/>
        <end position="70"/>
    </location>
</feature>
<accession>V6LFM0</accession>
<proteinExistence type="predicted"/>
<dbReference type="Proteomes" id="UP000018208">
    <property type="component" value="Unassembled WGS sequence"/>
</dbReference>
<dbReference type="EMBL" id="AUWU02000007">
    <property type="protein sequence ID" value="KAH0571117.1"/>
    <property type="molecule type" value="Genomic_DNA"/>
</dbReference>
<feature type="compositionally biased region" description="Polar residues" evidence="1">
    <location>
        <begin position="134"/>
        <end position="147"/>
    </location>
</feature>
<feature type="compositionally biased region" description="Polar residues" evidence="1">
    <location>
        <begin position="1"/>
        <end position="11"/>
    </location>
</feature>
<dbReference type="AlphaFoldDB" id="V6LFM0"/>